<dbReference type="InterPro" id="IPR011063">
    <property type="entry name" value="TilS/TtcA_N"/>
</dbReference>
<dbReference type="GO" id="GO:0016779">
    <property type="term" value="F:nucleotidyltransferase activity"/>
    <property type="evidence" value="ECO:0007669"/>
    <property type="project" value="UniProtKB-UniRule"/>
</dbReference>
<dbReference type="UniPathway" id="UPA00988"/>
<proteinExistence type="inferred from homology"/>
<feature type="region of interest" description="Disordered" evidence="7">
    <location>
        <begin position="490"/>
        <end position="511"/>
    </location>
</feature>
<keyword evidence="11" id="KW-1185">Reference proteome</keyword>
<comment type="caution">
    <text evidence="10">The sequence shown here is derived from an EMBL/GenBank/DDBJ whole genome shotgun (WGS) entry which is preliminary data.</text>
</comment>
<keyword evidence="4 6" id="KW-0819">tRNA processing</keyword>
<dbReference type="EC" id="2.7.7.-" evidence="6"/>
<dbReference type="InterPro" id="IPR006716">
    <property type="entry name" value="ERG2_sigma1_rcpt-like"/>
</dbReference>
<feature type="region of interest" description="Disordered" evidence="7">
    <location>
        <begin position="604"/>
        <end position="626"/>
    </location>
</feature>
<evidence type="ECO:0000259" key="9">
    <source>
        <dbReference type="Pfam" id="PF16503"/>
    </source>
</evidence>
<dbReference type="Pfam" id="PF16503">
    <property type="entry name" value="zn-ribbon_14"/>
    <property type="match status" value="1"/>
</dbReference>
<dbReference type="OrthoDB" id="198857at2759"/>
<dbReference type="GO" id="GO:0000049">
    <property type="term" value="F:tRNA binding"/>
    <property type="evidence" value="ECO:0007669"/>
    <property type="project" value="UniProtKB-UniRule"/>
</dbReference>
<dbReference type="HAMAP" id="MF_03053">
    <property type="entry name" value="CTU1"/>
    <property type="match status" value="1"/>
</dbReference>
<dbReference type="InterPro" id="IPR056369">
    <property type="entry name" value="CTU1-like_ATP-bd"/>
</dbReference>
<dbReference type="VEuPathDB" id="FungiDB:P175DRAFT_0499816"/>
<dbReference type="InterPro" id="IPR000541">
    <property type="entry name" value="Ncs6/Tuc1/Ctu1"/>
</dbReference>
<evidence type="ECO:0000256" key="4">
    <source>
        <dbReference type="ARBA" id="ARBA00022694"/>
    </source>
</evidence>
<gene>
    <name evidence="6" type="primary">NCS6</name>
    <name evidence="6" type="synonym">CTU1</name>
    <name evidence="10" type="ORF">AOCH_001918</name>
</gene>
<dbReference type="Pfam" id="PF01171">
    <property type="entry name" value="ATP_bind_3"/>
    <property type="match status" value="1"/>
</dbReference>
<dbReference type="Pfam" id="PF04622">
    <property type="entry name" value="ERG2_Sigma1R"/>
    <property type="match status" value="1"/>
</dbReference>
<evidence type="ECO:0000259" key="8">
    <source>
        <dbReference type="Pfam" id="PF01171"/>
    </source>
</evidence>
<evidence type="ECO:0000256" key="1">
    <source>
        <dbReference type="ARBA" id="ARBA00022490"/>
    </source>
</evidence>
<comment type="similarity">
    <text evidence="6">Belongs to the TtcA family. CTU1/NCS6/ATPBD3 subfamily.</text>
</comment>
<dbReference type="UniPathway" id="UPA00768"/>
<protein>
    <recommendedName>
        <fullName evidence="6">Cytoplasmic tRNA 2-thiolation protein 1</fullName>
        <ecNumber evidence="6">2.7.7.-</ecNumber>
    </recommendedName>
    <alternativeName>
        <fullName evidence="6">Cytoplasmic tRNA adenylyltransferase 1</fullName>
    </alternativeName>
</protein>
<dbReference type="AlphaFoldDB" id="A0A0F8WMD1"/>
<dbReference type="Proteomes" id="UP000034947">
    <property type="component" value="Unassembled WGS sequence"/>
</dbReference>
<keyword evidence="1 6" id="KW-0963">Cytoplasm</keyword>
<dbReference type="GO" id="GO:0002143">
    <property type="term" value="P:tRNA wobble position uridine thiolation"/>
    <property type="evidence" value="ECO:0007669"/>
    <property type="project" value="TreeGrafter"/>
</dbReference>
<dbReference type="GO" id="GO:0016126">
    <property type="term" value="P:sterol biosynthetic process"/>
    <property type="evidence" value="ECO:0007669"/>
    <property type="project" value="UniProtKB-UniPathway"/>
</dbReference>
<evidence type="ECO:0000313" key="10">
    <source>
        <dbReference type="EMBL" id="KKK12472.1"/>
    </source>
</evidence>
<accession>A0A0F8WMD1</accession>
<dbReference type="SUPFAM" id="SSF52402">
    <property type="entry name" value="Adenine nucleotide alpha hydrolases-like"/>
    <property type="match status" value="1"/>
</dbReference>
<organism evidence="10 11">
    <name type="scientific">Aspergillus ochraceoroseus</name>
    <dbReference type="NCBI Taxonomy" id="138278"/>
    <lineage>
        <taxon>Eukaryota</taxon>
        <taxon>Fungi</taxon>
        <taxon>Dikarya</taxon>
        <taxon>Ascomycota</taxon>
        <taxon>Pezizomycotina</taxon>
        <taxon>Eurotiomycetes</taxon>
        <taxon>Eurotiomycetidae</taxon>
        <taxon>Eurotiales</taxon>
        <taxon>Aspergillaceae</taxon>
        <taxon>Aspergillus</taxon>
        <taxon>Aspergillus subgen. Nidulantes</taxon>
    </lineage>
</organism>
<keyword evidence="5 6" id="KW-0694">RNA-binding</keyword>
<comment type="pathway">
    <text evidence="6">tRNA modification; 5-methoxycarbonylmethyl-2-thiouridine-tRNA biosynthesis.</text>
</comment>
<dbReference type="Gene3D" id="3.40.50.620">
    <property type="entry name" value="HUPs"/>
    <property type="match status" value="1"/>
</dbReference>
<comment type="subcellular location">
    <subcellularLocation>
        <location evidence="6">Cytoplasm</location>
    </subcellularLocation>
</comment>
<evidence type="ECO:0000256" key="5">
    <source>
        <dbReference type="ARBA" id="ARBA00022884"/>
    </source>
</evidence>
<keyword evidence="3 6" id="KW-0808">Transferase</keyword>
<dbReference type="InterPro" id="IPR032442">
    <property type="entry name" value="CTU1_C"/>
</dbReference>
<name>A0A0F8WMD1_9EURO</name>
<dbReference type="GO" id="GO:0032447">
    <property type="term" value="P:protein urmylation"/>
    <property type="evidence" value="ECO:0007669"/>
    <property type="project" value="UniProtKB-UniRule"/>
</dbReference>
<dbReference type="GO" id="GO:0002144">
    <property type="term" value="C:cytosolic tRNA wobble base thiouridylase complex"/>
    <property type="evidence" value="ECO:0007669"/>
    <property type="project" value="TreeGrafter"/>
</dbReference>
<evidence type="ECO:0000256" key="3">
    <source>
        <dbReference type="ARBA" id="ARBA00022679"/>
    </source>
</evidence>
<comment type="function">
    <text evidence="6">Plays a central role in 2-thiolation of mcm(5)S(2)U at tRNA wobble positions of tRNA(Lys), tRNA(Glu) and tRNA(Gln). Directly binds tRNAs and probably acts by catalyzing adenylation of tRNAs, an intermediate required for 2-thiolation. It is unclear whether it acts as a sulfurtransferase that transfers sulfur from thiocarboxylated URM1 onto the uridine of tRNAs at wobble position. Prior mcm(5) tRNA modification by the elongator complex is required for 2-thiolation. May also be involved in protein urmylation.</text>
</comment>
<keyword evidence="2 6" id="KW-0820">tRNA-binding</keyword>
<dbReference type="EMBL" id="JYKN01003457">
    <property type="protein sequence ID" value="KKK12472.1"/>
    <property type="molecule type" value="Genomic_DNA"/>
</dbReference>
<dbReference type="PANTHER" id="PTHR11807">
    <property type="entry name" value="ATPASES OF THE PP SUPERFAMILY-RELATED"/>
    <property type="match status" value="1"/>
</dbReference>
<dbReference type="InterPro" id="IPR014729">
    <property type="entry name" value="Rossmann-like_a/b/a_fold"/>
</dbReference>
<evidence type="ECO:0000256" key="2">
    <source>
        <dbReference type="ARBA" id="ARBA00022555"/>
    </source>
</evidence>
<dbReference type="GO" id="GO:0005739">
    <property type="term" value="C:mitochondrion"/>
    <property type="evidence" value="ECO:0007669"/>
    <property type="project" value="TreeGrafter"/>
</dbReference>
<feature type="domain" description="Cytoplasmic tRNA 2-thiolation protein 1 C-terminal" evidence="9">
    <location>
        <begin position="568"/>
        <end position="598"/>
    </location>
</feature>
<dbReference type="PANTHER" id="PTHR11807:SF12">
    <property type="entry name" value="CYTOPLASMIC TRNA 2-THIOLATION PROTEIN 1"/>
    <property type="match status" value="1"/>
</dbReference>
<feature type="compositionally biased region" description="Polar residues" evidence="7">
    <location>
        <begin position="614"/>
        <end position="626"/>
    </location>
</feature>
<feature type="domain" description="tRNA(Ile)-lysidine/2-thiocytidine synthase N-terminal" evidence="8">
    <location>
        <begin position="262"/>
        <end position="441"/>
    </location>
</feature>
<reference evidence="10 11" key="1">
    <citation type="submission" date="2015-02" db="EMBL/GenBank/DDBJ databases">
        <title>Draft Genome Sequences of Two Closely-Related Aflatoxigenic Aspergillus Species Obtained from the Cote d'Ivoire.</title>
        <authorList>
            <person name="Moore G.G."/>
            <person name="Beltz S.B."/>
            <person name="Mack B.M."/>
        </authorList>
    </citation>
    <scope>NUCLEOTIDE SEQUENCE [LARGE SCALE GENOMIC DNA]</scope>
    <source>
        <strain evidence="10 11">SRRC1432</strain>
    </source>
</reference>
<dbReference type="VEuPathDB" id="FungiDB:P175DRAFT_0499817"/>
<evidence type="ECO:0000256" key="6">
    <source>
        <dbReference type="HAMAP-Rule" id="MF_03053"/>
    </source>
</evidence>
<sequence>MRTLSIAIAFLALFTGLYKYLDARLEQFYIFDPAHLHDLSQRAIAAHGNDTRSIVQYIVSELDEKIPGTHLNMDEEWVFNNAGGAMGAMYIIHASITEYLIIFGIRSLPSFVSSSLDSVSRHGGRKGKQTTQRHPARLRPRLLRAEVYPQGSVHHLRRGEVKQYKMDSSCFALEYARGWIPPMLFFGYADTFSSTLDFPTLWATSRITAREMIANALKGKMAVIIRPKNRHKICRECFLQIFETEVHETITSNNLFYPGERVAIGASGGKDSTVLASVLKTLNERYNYGLELCLLSIDEGIKGYRDDSLETVKRNSVQYDMPLVIVGYGELYGWTMDQVVEQIGKKGNCKYCGVFRRQALDRGAERLGINHVVTGHNADDVAETVMMNLLRGDLPRLSRGTSIVTGSSASDIKRSKPLKYAYEKEIVLYAHHKQLDYFSTECIYSPEAFRGSARTLIKDLEKIRPSSILDIVRSGEEMAILVPIGDGGPNASADDETTVGGCGSQDGRTRGGEMADMEKKLEQDEAEAAAGLETEIKMPPQQTSAIPLPKRKKKKTNEKVTVRKQVLGKCQRCGYISSQKICHACALLEGLNKNRPKTAIEMEIDAEEEESSSTLRRQMEQVQLTG</sequence>
<evidence type="ECO:0000313" key="11">
    <source>
        <dbReference type="Proteomes" id="UP000034947"/>
    </source>
</evidence>
<evidence type="ECO:0000256" key="7">
    <source>
        <dbReference type="SAM" id="MobiDB-lite"/>
    </source>
</evidence>
<dbReference type="CDD" id="cd01713">
    <property type="entry name" value="CTU1-like"/>
    <property type="match status" value="1"/>
</dbReference>